<comment type="caution">
    <text evidence="1">The sequence shown here is derived from an EMBL/GenBank/DDBJ whole genome shotgun (WGS) entry which is preliminary data.</text>
</comment>
<sequence length="105" mass="11247">MGPQGPDLAELVSTSVKRYEPGLTAYGTESLASVITGARLKELLPVDYEGDGCGGNVRSARVRVRITDVGPLGFGLDFRNPDELSDGIHNSIVEDGDYYPGGFDW</sequence>
<organism evidence="1 2">
    <name type="scientific">Durusdinium trenchii</name>
    <dbReference type="NCBI Taxonomy" id="1381693"/>
    <lineage>
        <taxon>Eukaryota</taxon>
        <taxon>Sar</taxon>
        <taxon>Alveolata</taxon>
        <taxon>Dinophyceae</taxon>
        <taxon>Suessiales</taxon>
        <taxon>Symbiodiniaceae</taxon>
        <taxon>Durusdinium</taxon>
    </lineage>
</organism>
<protein>
    <submittedName>
        <fullName evidence="1">Uncharacterized protein</fullName>
    </submittedName>
</protein>
<reference evidence="1 2" key="1">
    <citation type="submission" date="2024-02" db="EMBL/GenBank/DDBJ databases">
        <authorList>
            <person name="Chen Y."/>
            <person name="Shah S."/>
            <person name="Dougan E. K."/>
            <person name="Thang M."/>
            <person name="Chan C."/>
        </authorList>
    </citation>
    <scope>NUCLEOTIDE SEQUENCE [LARGE SCALE GENOMIC DNA]</scope>
</reference>
<name>A0ABP0KPV3_9DINO</name>
<accession>A0ABP0KPV3</accession>
<proteinExistence type="predicted"/>
<evidence type="ECO:0000313" key="1">
    <source>
        <dbReference type="EMBL" id="CAK9028656.1"/>
    </source>
</evidence>
<dbReference type="EMBL" id="CAXAMM010012343">
    <property type="protein sequence ID" value="CAK9028656.1"/>
    <property type="molecule type" value="Genomic_DNA"/>
</dbReference>
<keyword evidence="2" id="KW-1185">Reference proteome</keyword>
<evidence type="ECO:0000313" key="2">
    <source>
        <dbReference type="Proteomes" id="UP001642464"/>
    </source>
</evidence>
<gene>
    <name evidence="1" type="ORF">SCF082_LOCUS18467</name>
</gene>
<dbReference type="Proteomes" id="UP001642464">
    <property type="component" value="Unassembled WGS sequence"/>
</dbReference>